<evidence type="ECO:0000313" key="2">
    <source>
        <dbReference type="EMBL" id="PKY65894.1"/>
    </source>
</evidence>
<gene>
    <name evidence="2" type="ORF">CYJ25_07045</name>
</gene>
<dbReference type="AlphaFoldDB" id="A0A2I1I434"/>
<sequence>MQIFKRIIAAATLALITTAVVSGATVILLMFTKGKELGHHVGLFGSLFFDAHESGAGSVMVGVGVENPLVLTLVFIGIFAIFMIFLSILSVLRKRKKFLEQRGANAY</sequence>
<dbReference type="Proteomes" id="UP000234545">
    <property type="component" value="Unassembled WGS sequence"/>
</dbReference>
<keyword evidence="1" id="KW-0812">Transmembrane</keyword>
<evidence type="ECO:0000256" key="1">
    <source>
        <dbReference type="SAM" id="Phobius"/>
    </source>
</evidence>
<proteinExistence type="predicted"/>
<dbReference type="EMBL" id="PKKJ01000010">
    <property type="protein sequence ID" value="PKY65894.1"/>
    <property type="molecule type" value="Genomic_DNA"/>
</dbReference>
<reference evidence="2 3" key="1">
    <citation type="submission" date="2017-12" db="EMBL/GenBank/DDBJ databases">
        <title>Phylogenetic diversity of female urinary microbiome.</title>
        <authorList>
            <person name="Thomas-White K."/>
            <person name="Wolfe A.J."/>
        </authorList>
    </citation>
    <scope>NUCLEOTIDE SEQUENCE [LARGE SCALE GENOMIC DNA]</scope>
    <source>
        <strain evidence="2 3">UMB0250</strain>
    </source>
</reference>
<evidence type="ECO:0000313" key="3">
    <source>
        <dbReference type="Proteomes" id="UP000234545"/>
    </source>
</evidence>
<protein>
    <submittedName>
        <fullName evidence="2">Uncharacterized protein</fullName>
    </submittedName>
</protein>
<dbReference type="RefSeq" id="WP_101628464.1">
    <property type="nucleotide sequence ID" value="NZ_JBCOMK010000028.1"/>
</dbReference>
<organism evidence="2 3">
    <name type="scientific">Schaalia turicensis</name>
    <dbReference type="NCBI Taxonomy" id="131111"/>
    <lineage>
        <taxon>Bacteria</taxon>
        <taxon>Bacillati</taxon>
        <taxon>Actinomycetota</taxon>
        <taxon>Actinomycetes</taxon>
        <taxon>Actinomycetales</taxon>
        <taxon>Actinomycetaceae</taxon>
        <taxon>Schaalia</taxon>
    </lineage>
</organism>
<accession>A0A2I1I434</accession>
<keyword evidence="1" id="KW-0472">Membrane</keyword>
<keyword evidence="1" id="KW-1133">Transmembrane helix</keyword>
<dbReference type="OrthoDB" id="5197660at2"/>
<name>A0A2I1I434_9ACTO</name>
<comment type="caution">
    <text evidence="2">The sequence shown here is derived from an EMBL/GenBank/DDBJ whole genome shotgun (WGS) entry which is preliminary data.</text>
</comment>
<feature type="transmembrane region" description="Helical" evidence="1">
    <location>
        <begin position="69"/>
        <end position="92"/>
    </location>
</feature>